<evidence type="ECO:0000313" key="2">
    <source>
        <dbReference type="Proteomes" id="UP000252167"/>
    </source>
</evidence>
<dbReference type="AlphaFoldDB" id="A0A365Y983"/>
<gene>
    <name evidence="1" type="ORF">C1H84_16695</name>
</gene>
<reference evidence="1 2" key="1">
    <citation type="submission" date="2018-01" db="EMBL/GenBank/DDBJ databases">
        <title>Glutamicibacter soli strain NHPC-3 Whole genome sequence and assembly.</title>
        <authorList>
            <person name="Choudhury P."/>
            <person name="Gupta D."/>
            <person name="Sengupta K."/>
            <person name="Jawed A."/>
            <person name="Sultana N."/>
            <person name="Saha P."/>
        </authorList>
    </citation>
    <scope>NUCLEOTIDE SEQUENCE [LARGE SCALE GENOMIC DNA]</scope>
    <source>
        <strain evidence="1 2">NHPC-3</strain>
    </source>
</reference>
<keyword evidence="2" id="KW-1185">Reference proteome</keyword>
<dbReference type="Proteomes" id="UP000252167">
    <property type="component" value="Unassembled WGS sequence"/>
</dbReference>
<protein>
    <submittedName>
        <fullName evidence="1">Uncharacterized protein</fullName>
    </submittedName>
</protein>
<proteinExistence type="predicted"/>
<evidence type="ECO:0000313" key="1">
    <source>
        <dbReference type="EMBL" id="RBL98879.1"/>
    </source>
</evidence>
<organism evidence="1 2">
    <name type="scientific">Glutamicibacter soli</name>
    <dbReference type="NCBI Taxonomy" id="453836"/>
    <lineage>
        <taxon>Bacteria</taxon>
        <taxon>Bacillati</taxon>
        <taxon>Actinomycetota</taxon>
        <taxon>Actinomycetes</taxon>
        <taxon>Micrococcales</taxon>
        <taxon>Micrococcaceae</taxon>
        <taxon>Glutamicibacter</taxon>
    </lineage>
</organism>
<accession>A0A365Y983</accession>
<dbReference type="EMBL" id="POAF01000011">
    <property type="protein sequence ID" value="RBL98879.1"/>
    <property type="molecule type" value="Genomic_DNA"/>
</dbReference>
<name>A0A365Y983_9MICC</name>
<comment type="caution">
    <text evidence="1">The sequence shown here is derived from an EMBL/GenBank/DDBJ whole genome shotgun (WGS) entry which is preliminary data.</text>
</comment>
<sequence length="144" mass="16126">MPGRIARTKTAERVSELLGSREGRKHLRAHGWEQGMPVVMAVPSEPLNDVMGLVSMHNRSVLVAMLDAYSDTLKFLHLCAPNPALRCVDAENDTTQISDLFARAEREGLVTFRSKYWDASSVAHPIPVFEPAPETRTYAQRFYA</sequence>